<dbReference type="InterPro" id="IPR012422">
    <property type="entry name" value="Cyt_c_oxidase_su4_bac-aa3"/>
</dbReference>
<dbReference type="AlphaFoldDB" id="A0A849KS35"/>
<organism evidence="3 4">
    <name type="scientific">Halovulum dunhuangense</name>
    <dbReference type="NCBI Taxonomy" id="1505036"/>
    <lineage>
        <taxon>Bacteria</taxon>
        <taxon>Pseudomonadati</taxon>
        <taxon>Pseudomonadota</taxon>
        <taxon>Alphaproteobacteria</taxon>
        <taxon>Rhodobacterales</taxon>
        <taxon>Paracoccaceae</taxon>
        <taxon>Halovulum</taxon>
    </lineage>
</organism>
<dbReference type="RefSeq" id="WP_171322864.1">
    <property type="nucleotide sequence ID" value="NZ_JABFBC010000001.1"/>
</dbReference>
<dbReference type="InterPro" id="IPR036596">
    <property type="entry name" value="Cyt-C_aa3_sf"/>
</dbReference>
<evidence type="ECO:0000259" key="2">
    <source>
        <dbReference type="Pfam" id="PF07835"/>
    </source>
</evidence>
<evidence type="ECO:0000313" key="4">
    <source>
        <dbReference type="Proteomes" id="UP000572377"/>
    </source>
</evidence>
<reference evidence="3 4" key="1">
    <citation type="submission" date="2020-05" db="EMBL/GenBank/DDBJ databases">
        <title>Gimesia benthica sp. nov., a novel planctomycete isolated from a deep-sea water sample of the Northwest Indian Ocean.</title>
        <authorList>
            <person name="Wang J."/>
            <person name="Ruan C."/>
            <person name="Song L."/>
            <person name="Zhu Y."/>
            <person name="Li A."/>
            <person name="Zheng X."/>
            <person name="Wang L."/>
            <person name="Lu Z."/>
            <person name="Huang Y."/>
            <person name="Du W."/>
            <person name="Zhou Y."/>
            <person name="Huang L."/>
            <person name="Dai X."/>
        </authorList>
    </citation>
    <scope>NUCLEOTIDE SEQUENCE [LARGE SCALE GENOMIC DNA]</scope>
    <source>
        <strain evidence="3 4">YYQ-30</strain>
    </source>
</reference>
<proteinExistence type="predicted"/>
<keyword evidence="1" id="KW-0812">Transmembrane</keyword>
<protein>
    <submittedName>
        <fullName evidence="3">Aa3-type cytochrome c oxidase subunit IV</fullName>
    </submittedName>
</protein>
<keyword evidence="4" id="KW-1185">Reference proteome</keyword>
<feature type="transmembrane region" description="Helical" evidence="1">
    <location>
        <begin position="21"/>
        <end position="42"/>
    </location>
</feature>
<gene>
    <name evidence="3" type="ORF">HMH01_04465</name>
</gene>
<accession>A0A849KS35</accession>
<dbReference type="Pfam" id="PF07835">
    <property type="entry name" value="COX4_pro_2"/>
    <property type="match status" value="1"/>
</dbReference>
<evidence type="ECO:0000256" key="1">
    <source>
        <dbReference type="SAM" id="Phobius"/>
    </source>
</evidence>
<keyword evidence="1" id="KW-0472">Membrane</keyword>
<comment type="caution">
    <text evidence="3">The sequence shown here is derived from an EMBL/GenBank/DDBJ whole genome shotgun (WGS) entry which is preliminary data.</text>
</comment>
<evidence type="ECO:0000313" key="3">
    <source>
        <dbReference type="EMBL" id="NNU79689.1"/>
    </source>
</evidence>
<keyword evidence="1" id="KW-1133">Transmembrane helix</keyword>
<dbReference type="Gene3D" id="1.20.5.160">
    <property type="entry name" value="Bacterial aa3 type cytochrome c oxidase subunit IV"/>
    <property type="match status" value="1"/>
</dbReference>
<dbReference type="EMBL" id="JABFBC010000001">
    <property type="protein sequence ID" value="NNU79689.1"/>
    <property type="molecule type" value="Genomic_DNA"/>
</dbReference>
<name>A0A849KS35_9RHOB</name>
<dbReference type="SUPFAM" id="SSF81469">
    <property type="entry name" value="Bacterial aa3 type cytochrome c oxidase subunit IV"/>
    <property type="match status" value="1"/>
</dbReference>
<feature type="domain" description="Cytochrome c oxidase subunit IV bacterial aa3 type" evidence="2">
    <location>
        <begin position="4"/>
        <end position="43"/>
    </location>
</feature>
<sequence length="44" mass="5163">MSEHDHGKMDITEQERTFEGFIKFWIWLFGISAGILVFLAIFNS</sequence>
<dbReference type="Proteomes" id="UP000572377">
    <property type="component" value="Unassembled WGS sequence"/>
</dbReference>